<evidence type="ECO:0000313" key="26">
    <source>
        <dbReference type="EMBL" id="SMC61045.1"/>
    </source>
</evidence>
<keyword evidence="19 24" id="KW-1208">Phospholipid metabolism</keyword>
<dbReference type="GO" id="GO:0004143">
    <property type="term" value="F:ATP-dependent diacylglycerol kinase activity"/>
    <property type="evidence" value="ECO:0007669"/>
    <property type="project" value="UniProtKB-EC"/>
</dbReference>
<evidence type="ECO:0000256" key="20">
    <source>
        <dbReference type="PIRSR" id="PIRSR600829-1"/>
    </source>
</evidence>
<accession>A0A1W2AK20</accession>
<evidence type="ECO:0000256" key="5">
    <source>
        <dbReference type="ARBA" id="ARBA00022475"/>
    </source>
</evidence>
<reference evidence="26 27" key="1">
    <citation type="submission" date="2017-04" db="EMBL/GenBank/DDBJ databases">
        <authorList>
            <person name="Afonso C.L."/>
            <person name="Miller P.J."/>
            <person name="Scott M.A."/>
            <person name="Spackman E."/>
            <person name="Goraichik I."/>
            <person name="Dimitrov K.M."/>
            <person name="Suarez D.L."/>
            <person name="Swayne D.E."/>
        </authorList>
    </citation>
    <scope>NUCLEOTIDE SEQUENCE [LARGE SCALE GENOMIC DNA]</scope>
    <source>
        <strain evidence="26 27">CGMCC 1.10972</strain>
    </source>
</reference>
<gene>
    <name evidence="26" type="ORF">SAMN06297251_104263</name>
</gene>
<dbReference type="GO" id="GO:0005524">
    <property type="term" value="F:ATP binding"/>
    <property type="evidence" value="ECO:0007669"/>
    <property type="project" value="UniProtKB-KW"/>
</dbReference>
<dbReference type="AlphaFoldDB" id="A0A1W2AK20"/>
<evidence type="ECO:0000256" key="1">
    <source>
        <dbReference type="ARBA" id="ARBA00004429"/>
    </source>
</evidence>
<evidence type="ECO:0000256" key="4">
    <source>
        <dbReference type="ARBA" id="ARBA00017575"/>
    </source>
</evidence>
<dbReference type="GO" id="GO:0005886">
    <property type="term" value="C:plasma membrane"/>
    <property type="evidence" value="ECO:0007669"/>
    <property type="project" value="UniProtKB-SubCell"/>
</dbReference>
<evidence type="ECO:0000256" key="25">
    <source>
        <dbReference type="SAM" id="MobiDB-lite"/>
    </source>
</evidence>
<comment type="subcellular location">
    <subcellularLocation>
        <location evidence="1 24">Cell inner membrane</location>
        <topology evidence="1 24">Multi-pass membrane protein</topology>
    </subcellularLocation>
</comment>
<evidence type="ECO:0000313" key="27">
    <source>
        <dbReference type="Proteomes" id="UP000192656"/>
    </source>
</evidence>
<feature type="binding site" evidence="21">
    <location>
        <position position="117"/>
    </location>
    <ligand>
        <name>substrate</name>
    </ligand>
</feature>
<dbReference type="Pfam" id="PF01219">
    <property type="entry name" value="DAGK_prokar"/>
    <property type="match status" value="1"/>
</dbReference>
<organism evidence="26 27">
    <name type="scientific">Fulvimarina manganoxydans</name>
    <dbReference type="NCBI Taxonomy" id="937218"/>
    <lineage>
        <taxon>Bacteria</taxon>
        <taxon>Pseudomonadati</taxon>
        <taxon>Pseudomonadota</taxon>
        <taxon>Alphaproteobacteria</taxon>
        <taxon>Hyphomicrobiales</taxon>
        <taxon>Aurantimonadaceae</taxon>
        <taxon>Fulvimarina</taxon>
    </lineage>
</organism>
<feature type="transmembrane region" description="Helical" evidence="24">
    <location>
        <begin position="118"/>
        <end position="138"/>
    </location>
</feature>
<sequence>MEPGRDEVRAPTAGELGAEPLPKKHGFDHLFAATGYSAGGLAVLWRQTAFRHELVGGGLALALHVLFGTAPLAILGQLILLFVLFATEALNTAIEHVVDRLSPEISIFAKETKDLGSAAVFFILCANGLYFLVAAFLAF</sequence>
<dbReference type="EMBL" id="FWXR01000004">
    <property type="protein sequence ID" value="SMC61045.1"/>
    <property type="molecule type" value="Genomic_DNA"/>
</dbReference>
<dbReference type="Proteomes" id="UP000192656">
    <property type="component" value="Unassembled WGS sequence"/>
</dbReference>
<feature type="binding site" evidence="23">
    <location>
        <position position="95"/>
    </location>
    <ligand>
        <name>a divalent metal cation</name>
        <dbReference type="ChEBI" id="CHEBI:60240"/>
    </ligand>
</feature>
<keyword evidence="7 24" id="KW-0997">Cell inner membrane</keyword>
<dbReference type="GO" id="GO:0046872">
    <property type="term" value="F:metal ion binding"/>
    <property type="evidence" value="ECO:0007669"/>
    <property type="project" value="UniProtKB-KW"/>
</dbReference>
<evidence type="ECO:0000256" key="24">
    <source>
        <dbReference type="RuleBase" id="RU363065"/>
    </source>
</evidence>
<comment type="caution">
    <text evidence="24">Lacks conserved residue(s) required for the propagation of feature annotation.</text>
</comment>
<keyword evidence="16 24" id="KW-0443">Lipid metabolism</keyword>
<evidence type="ECO:0000256" key="3">
    <source>
        <dbReference type="ARBA" id="ARBA00012133"/>
    </source>
</evidence>
<proteinExistence type="inferred from homology"/>
<evidence type="ECO:0000256" key="6">
    <source>
        <dbReference type="ARBA" id="ARBA00022516"/>
    </source>
</evidence>
<comment type="cofactor">
    <cofactor evidence="23">
        <name>Mg(2+)</name>
        <dbReference type="ChEBI" id="CHEBI:18420"/>
    </cofactor>
    <text evidence="23">Mn(2+), Zn(2+), Cd(2+) and Co(2+) support activity to lesser extents.</text>
</comment>
<evidence type="ECO:0000256" key="10">
    <source>
        <dbReference type="ARBA" id="ARBA00022723"/>
    </source>
</evidence>
<keyword evidence="10 23" id="KW-0479">Metal-binding</keyword>
<dbReference type="InterPro" id="IPR033718">
    <property type="entry name" value="DAGK_prok"/>
</dbReference>
<dbReference type="GO" id="GO:0006654">
    <property type="term" value="P:phosphatidic acid biosynthetic process"/>
    <property type="evidence" value="ECO:0007669"/>
    <property type="project" value="InterPro"/>
</dbReference>
<dbReference type="RefSeq" id="WP_244556823.1">
    <property type="nucleotide sequence ID" value="NZ_FWXR01000004.1"/>
</dbReference>
<dbReference type="STRING" id="937218.SAMN06297251_104263"/>
<feature type="region of interest" description="Disordered" evidence="25">
    <location>
        <begin position="1"/>
        <end position="21"/>
    </location>
</feature>
<comment type="similarity">
    <text evidence="2 24">Belongs to the bacterial diacylglycerol kinase family.</text>
</comment>
<dbReference type="EC" id="2.7.1.107" evidence="3 24"/>
<keyword evidence="11 22" id="KW-0547">Nucleotide-binding</keyword>
<keyword evidence="6" id="KW-0444">Lipid biosynthesis</keyword>
<evidence type="ECO:0000256" key="11">
    <source>
        <dbReference type="ARBA" id="ARBA00022741"/>
    </source>
</evidence>
<dbReference type="InterPro" id="IPR036945">
    <property type="entry name" value="DAGK_sf"/>
</dbReference>
<keyword evidence="27" id="KW-1185">Reference proteome</keyword>
<name>A0A1W2AK20_9HYPH</name>
<evidence type="ECO:0000256" key="21">
    <source>
        <dbReference type="PIRSR" id="PIRSR600829-2"/>
    </source>
</evidence>
<keyword evidence="13 22" id="KW-0067">ATP-binding</keyword>
<feature type="binding site" evidence="22">
    <location>
        <begin position="113"/>
        <end position="114"/>
    </location>
    <ligand>
        <name>ATP</name>
        <dbReference type="ChEBI" id="CHEBI:30616"/>
    </ligand>
</feature>
<evidence type="ECO:0000256" key="2">
    <source>
        <dbReference type="ARBA" id="ARBA00005967"/>
    </source>
</evidence>
<protein>
    <recommendedName>
        <fullName evidence="4 24">Diacylglycerol kinase</fullName>
        <ecNumber evidence="3 24">2.7.1.107</ecNumber>
    </recommendedName>
</protein>
<keyword evidence="9 24" id="KW-0812">Transmembrane</keyword>
<keyword evidence="18" id="KW-0594">Phospholipid biosynthesis</keyword>
<evidence type="ECO:0000256" key="15">
    <source>
        <dbReference type="ARBA" id="ARBA00022989"/>
    </source>
</evidence>
<feature type="binding site" evidence="21">
    <location>
        <position position="88"/>
    </location>
    <ligand>
        <name>substrate</name>
    </ligand>
</feature>
<keyword evidence="5" id="KW-1003">Cell membrane</keyword>
<keyword evidence="15 24" id="KW-1133">Transmembrane helix</keyword>
<evidence type="ECO:0000256" key="7">
    <source>
        <dbReference type="ARBA" id="ARBA00022519"/>
    </source>
</evidence>
<dbReference type="PROSITE" id="PS01069">
    <property type="entry name" value="DAGK_PROKAR"/>
    <property type="match status" value="1"/>
</dbReference>
<comment type="function">
    <text evidence="24">Catalyzes the ATP-dependent phosphorylation of sn-l,2-diacylglycerol (DAG) to phosphatidic acid. Involved in the recycling of diacylglycerol produced as a by-product during membrane-derived oligosaccharide (MDO) biosynthesis.</text>
</comment>
<evidence type="ECO:0000256" key="19">
    <source>
        <dbReference type="ARBA" id="ARBA00023264"/>
    </source>
</evidence>
<feature type="binding site" evidence="21">
    <location>
        <begin position="49"/>
        <end position="53"/>
    </location>
    <ligand>
        <name>substrate</name>
    </ligand>
</feature>
<feature type="binding site" evidence="22">
    <location>
        <position position="95"/>
    </location>
    <ligand>
        <name>ATP</name>
        <dbReference type="ChEBI" id="CHEBI:30616"/>
    </ligand>
</feature>
<dbReference type="InterPro" id="IPR000829">
    <property type="entry name" value="DAGK"/>
</dbReference>
<feature type="binding site" evidence="22">
    <location>
        <position position="36"/>
    </location>
    <ligand>
        <name>ATP</name>
        <dbReference type="ChEBI" id="CHEBI:30616"/>
    </ligand>
</feature>
<keyword evidence="17 24" id="KW-0472">Membrane</keyword>
<evidence type="ECO:0000256" key="18">
    <source>
        <dbReference type="ARBA" id="ARBA00023209"/>
    </source>
</evidence>
<comment type="catalytic activity">
    <reaction evidence="24">
        <text>a 1,2-diacyl-sn-glycerol + ATP = a 1,2-diacyl-sn-glycero-3-phosphate + ADP + H(+)</text>
        <dbReference type="Rhea" id="RHEA:10272"/>
        <dbReference type="ChEBI" id="CHEBI:15378"/>
        <dbReference type="ChEBI" id="CHEBI:17815"/>
        <dbReference type="ChEBI" id="CHEBI:30616"/>
        <dbReference type="ChEBI" id="CHEBI:58608"/>
        <dbReference type="ChEBI" id="CHEBI:456216"/>
        <dbReference type="EC" id="2.7.1.107"/>
    </reaction>
</comment>
<evidence type="ECO:0000256" key="13">
    <source>
        <dbReference type="ARBA" id="ARBA00022840"/>
    </source>
</evidence>
<keyword evidence="14 23" id="KW-0460">Magnesium</keyword>
<evidence type="ECO:0000256" key="22">
    <source>
        <dbReference type="PIRSR" id="PIRSR600829-3"/>
    </source>
</evidence>
<evidence type="ECO:0000256" key="17">
    <source>
        <dbReference type="ARBA" id="ARBA00023136"/>
    </source>
</evidence>
<evidence type="ECO:0000256" key="12">
    <source>
        <dbReference type="ARBA" id="ARBA00022777"/>
    </source>
</evidence>
<evidence type="ECO:0000256" key="9">
    <source>
        <dbReference type="ARBA" id="ARBA00022692"/>
    </source>
</evidence>
<dbReference type="CDD" id="cd14264">
    <property type="entry name" value="DAGK_IM"/>
    <property type="match status" value="1"/>
</dbReference>
<evidence type="ECO:0000256" key="8">
    <source>
        <dbReference type="ARBA" id="ARBA00022679"/>
    </source>
</evidence>
<feature type="transmembrane region" description="Helical" evidence="24">
    <location>
        <begin position="58"/>
        <end position="85"/>
    </location>
</feature>
<keyword evidence="12 24" id="KW-0418">Kinase</keyword>
<dbReference type="Gene3D" id="1.10.287.3610">
    <property type="match status" value="1"/>
</dbReference>
<evidence type="ECO:0000256" key="16">
    <source>
        <dbReference type="ARBA" id="ARBA00023098"/>
    </source>
</evidence>
<evidence type="ECO:0000256" key="14">
    <source>
        <dbReference type="ARBA" id="ARBA00022842"/>
    </source>
</evidence>
<evidence type="ECO:0000256" key="23">
    <source>
        <dbReference type="PIRSR" id="PIRSR600829-4"/>
    </source>
</evidence>
<keyword evidence="8 24" id="KW-0808">Transferase</keyword>
<feature type="active site" description="Proton acceptor" evidence="20">
    <location>
        <position position="88"/>
    </location>
</feature>
<dbReference type="PANTHER" id="PTHR34299:SF1">
    <property type="entry name" value="DIACYLGLYCEROL KINASE"/>
    <property type="match status" value="1"/>
</dbReference>
<dbReference type="PANTHER" id="PTHR34299">
    <property type="entry name" value="DIACYLGLYCEROL KINASE"/>
    <property type="match status" value="1"/>
</dbReference>